<gene>
    <name evidence="9" type="ORF">BaRGS_00002986</name>
</gene>
<feature type="transmembrane region" description="Helical" evidence="7">
    <location>
        <begin position="254"/>
        <end position="275"/>
    </location>
</feature>
<evidence type="ECO:0000256" key="4">
    <source>
        <dbReference type="ARBA" id="ARBA00022692"/>
    </source>
</evidence>
<evidence type="ECO:0000256" key="6">
    <source>
        <dbReference type="ARBA" id="ARBA00023136"/>
    </source>
</evidence>
<feature type="transmembrane region" description="Helical" evidence="7">
    <location>
        <begin position="142"/>
        <end position="165"/>
    </location>
</feature>
<evidence type="ECO:0000256" key="5">
    <source>
        <dbReference type="ARBA" id="ARBA00022989"/>
    </source>
</evidence>
<comment type="caution">
    <text evidence="9">The sequence shown here is derived from an EMBL/GenBank/DDBJ whole genome shotgun (WGS) entry which is preliminary data.</text>
</comment>
<sequence>MLEDVTPVEVEDEDRPQPTDLGDDTVQEDVTPCAEAENGDRPQPANLGEDDIRVMPEGVTPITTTETEVTDDTQTPCLLSCGTWKPCTFAERLWGNIHDKHNDDFTRLDLVMGIVSIILYLLDVGTDAELAVRYFQDKQWIYGGLTTAFIVIAYIVVLILGWGFYHSNDVSRGWWMCRLLLLMLGLSPVIATLECLYYGWRGRTRETDNVKYDGIRKGPINLRLLESFLEAAPQLCFQLYIVVKEKPDDDITAAILRAMAVFSSWANLALTAVVVTKHDSAEDKRGILSYIVYFLWRVCETGGRVLCIAMFASMFEYWVFAILGLHYVAMLVWNLWAEKDRSCGQVFIEVCLGYITVFYMPYHSKSSRYAYFIYYIFFYTENFLMLGLWAGMTSDRDAWFYIPGIVAVIVFFLLHIVMMFLYYKVAHPRAQEIKCCVECDWETILKSLHVF</sequence>
<dbReference type="PANTHER" id="PTHR16024">
    <property type="entry name" value="XK-RELATED PROTEIN"/>
    <property type="match status" value="1"/>
</dbReference>
<organism evidence="9 10">
    <name type="scientific">Batillaria attramentaria</name>
    <dbReference type="NCBI Taxonomy" id="370345"/>
    <lineage>
        <taxon>Eukaryota</taxon>
        <taxon>Metazoa</taxon>
        <taxon>Spiralia</taxon>
        <taxon>Lophotrochozoa</taxon>
        <taxon>Mollusca</taxon>
        <taxon>Gastropoda</taxon>
        <taxon>Caenogastropoda</taxon>
        <taxon>Sorbeoconcha</taxon>
        <taxon>Cerithioidea</taxon>
        <taxon>Batillariidae</taxon>
        <taxon>Batillaria</taxon>
    </lineage>
</organism>
<feature type="region of interest" description="Disordered" evidence="8">
    <location>
        <begin position="1"/>
        <end position="51"/>
    </location>
</feature>
<dbReference type="InterPro" id="IPR050895">
    <property type="entry name" value="XK-related_scramblase"/>
</dbReference>
<reference evidence="9 10" key="1">
    <citation type="journal article" date="2023" name="Sci. Data">
        <title>Genome assembly of the Korean intertidal mud-creeper Batillaria attramentaria.</title>
        <authorList>
            <person name="Patra A.K."/>
            <person name="Ho P.T."/>
            <person name="Jun S."/>
            <person name="Lee S.J."/>
            <person name="Kim Y."/>
            <person name="Won Y.J."/>
        </authorList>
    </citation>
    <scope>NUCLEOTIDE SEQUENCE [LARGE SCALE GENOMIC DNA]</scope>
    <source>
        <strain evidence="9">Wonlab-2016</strain>
    </source>
</reference>
<accession>A0ABD0M1C4</accession>
<evidence type="ECO:0000313" key="9">
    <source>
        <dbReference type="EMBL" id="KAK7505715.1"/>
    </source>
</evidence>
<proteinExistence type="inferred from homology"/>
<evidence type="ECO:0000256" key="3">
    <source>
        <dbReference type="ARBA" id="ARBA00022475"/>
    </source>
</evidence>
<evidence type="ECO:0000256" key="7">
    <source>
        <dbReference type="RuleBase" id="RU910716"/>
    </source>
</evidence>
<keyword evidence="3" id="KW-1003">Cell membrane</keyword>
<name>A0ABD0M1C4_9CAEN</name>
<dbReference type="PANTHER" id="PTHR16024:SF10">
    <property type="entry name" value="XK-RELATED PROTEIN"/>
    <property type="match status" value="1"/>
</dbReference>
<dbReference type="EMBL" id="JACVVK020000009">
    <property type="protein sequence ID" value="KAK7505715.1"/>
    <property type="molecule type" value="Genomic_DNA"/>
</dbReference>
<keyword evidence="5 7" id="KW-1133">Transmembrane helix</keyword>
<dbReference type="InterPro" id="IPR018629">
    <property type="entry name" value="XK-rel"/>
</dbReference>
<evidence type="ECO:0000313" key="10">
    <source>
        <dbReference type="Proteomes" id="UP001519460"/>
    </source>
</evidence>
<comment type="similarity">
    <text evidence="2 7">Belongs to the XK family.</text>
</comment>
<keyword evidence="10" id="KW-1185">Reference proteome</keyword>
<feature type="transmembrane region" description="Helical" evidence="7">
    <location>
        <begin position="105"/>
        <end position="122"/>
    </location>
</feature>
<comment type="subcellular location">
    <subcellularLocation>
        <location evidence="1">Cell membrane</location>
        <topology evidence="1">Multi-pass membrane protein</topology>
    </subcellularLocation>
    <subcellularLocation>
        <location evidence="7">Membrane</location>
        <topology evidence="7">Multi-pass membrane protein</topology>
    </subcellularLocation>
</comment>
<evidence type="ECO:0000256" key="2">
    <source>
        <dbReference type="ARBA" id="ARBA00008789"/>
    </source>
</evidence>
<dbReference type="GO" id="GO:0005886">
    <property type="term" value="C:plasma membrane"/>
    <property type="evidence" value="ECO:0007669"/>
    <property type="project" value="UniProtKB-SubCell"/>
</dbReference>
<dbReference type="Pfam" id="PF09815">
    <property type="entry name" value="XK-related"/>
    <property type="match status" value="1"/>
</dbReference>
<evidence type="ECO:0000256" key="1">
    <source>
        <dbReference type="ARBA" id="ARBA00004651"/>
    </source>
</evidence>
<feature type="transmembrane region" description="Helical" evidence="7">
    <location>
        <begin position="369"/>
        <end position="392"/>
    </location>
</feature>
<feature type="transmembrane region" description="Helical" evidence="7">
    <location>
        <begin position="177"/>
        <end position="200"/>
    </location>
</feature>
<protein>
    <recommendedName>
        <fullName evidence="7">XK-related protein</fullName>
    </recommendedName>
</protein>
<feature type="transmembrane region" description="Helical" evidence="7">
    <location>
        <begin position="398"/>
        <end position="423"/>
    </location>
</feature>
<evidence type="ECO:0000256" key="8">
    <source>
        <dbReference type="SAM" id="MobiDB-lite"/>
    </source>
</evidence>
<keyword evidence="6 7" id="KW-0472">Membrane</keyword>
<dbReference type="Proteomes" id="UP001519460">
    <property type="component" value="Unassembled WGS sequence"/>
</dbReference>
<feature type="transmembrane region" description="Helical" evidence="7">
    <location>
        <begin position="287"/>
        <end position="311"/>
    </location>
</feature>
<dbReference type="AlphaFoldDB" id="A0ABD0M1C4"/>
<feature type="transmembrane region" description="Helical" evidence="7">
    <location>
        <begin position="317"/>
        <end position="336"/>
    </location>
</feature>
<keyword evidence="4 7" id="KW-0812">Transmembrane</keyword>